<dbReference type="GO" id="GO:0006631">
    <property type="term" value="P:fatty acid metabolic process"/>
    <property type="evidence" value="ECO:0007669"/>
    <property type="project" value="TreeGrafter"/>
</dbReference>
<feature type="transmembrane region" description="Helical" evidence="6">
    <location>
        <begin position="263"/>
        <end position="284"/>
    </location>
</feature>
<dbReference type="SUPFAM" id="SSF69593">
    <property type="entry name" value="Glycerol-3-phosphate (1)-acyltransferase"/>
    <property type="match status" value="1"/>
</dbReference>
<protein>
    <submittedName>
        <fullName evidence="8">Acyl-[ACP]--phospholipid O-acyltransferase</fullName>
    </submittedName>
</protein>
<dbReference type="CDD" id="cd07989">
    <property type="entry name" value="LPLAT_AGPAT-like"/>
    <property type="match status" value="1"/>
</dbReference>
<accession>A0A370CL61</accession>
<dbReference type="InterPro" id="IPR002123">
    <property type="entry name" value="Plipid/glycerol_acylTrfase"/>
</dbReference>
<proteinExistence type="inferred from homology"/>
<evidence type="ECO:0000259" key="7">
    <source>
        <dbReference type="PROSITE" id="PS50850"/>
    </source>
</evidence>
<name>A0A370CL61_9COXI</name>
<feature type="domain" description="Major facilitator superfamily (MFS) profile" evidence="7">
    <location>
        <begin position="18"/>
        <end position="429"/>
    </location>
</feature>
<dbReference type="AlphaFoldDB" id="A0A370CL61"/>
<feature type="transmembrane region" description="Helical" evidence="6">
    <location>
        <begin position="146"/>
        <end position="170"/>
    </location>
</feature>
<dbReference type="InterPro" id="IPR011701">
    <property type="entry name" value="MFS"/>
</dbReference>
<feature type="transmembrane region" description="Helical" evidence="6">
    <location>
        <begin position="113"/>
        <end position="134"/>
    </location>
</feature>
<dbReference type="EMBL" id="NMOS02000001">
    <property type="protein sequence ID" value="RDH41110.1"/>
    <property type="molecule type" value="Genomic_DNA"/>
</dbReference>
<dbReference type="Gene3D" id="3.40.50.12780">
    <property type="entry name" value="N-terminal domain of ligase-like"/>
    <property type="match status" value="1"/>
</dbReference>
<dbReference type="Pfam" id="PF01553">
    <property type="entry name" value="Acyltransferase"/>
    <property type="match status" value="1"/>
</dbReference>
<evidence type="ECO:0000313" key="9">
    <source>
        <dbReference type="Proteomes" id="UP000226429"/>
    </source>
</evidence>
<feature type="transmembrane region" description="Helical" evidence="6">
    <location>
        <begin position="374"/>
        <end position="397"/>
    </location>
</feature>
<dbReference type="InterPro" id="IPR045851">
    <property type="entry name" value="AMP-bd_C_sf"/>
</dbReference>
<comment type="caution">
    <text evidence="8">The sequence shown here is derived from an EMBL/GenBank/DDBJ whole genome shotgun (WGS) entry which is preliminary data.</text>
</comment>
<dbReference type="NCBIfam" id="NF005291">
    <property type="entry name" value="PRK06814.1"/>
    <property type="match status" value="1"/>
</dbReference>
<evidence type="ECO:0000256" key="3">
    <source>
        <dbReference type="ARBA" id="ARBA00022692"/>
    </source>
</evidence>
<comment type="similarity">
    <text evidence="1">Belongs to the ATP-dependent AMP-binding enzyme family.</text>
</comment>
<evidence type="ECO:0000313" key="8">
    <source>
        <dbReference type="EMBL" id="RDH41110.1"/>
    </source>
</evidence>
<feature type="transmembrane region" description="Helical" evidence="6">
    <location>
        <begin position="230"/>
        <end position="251"/>
    </location>
</feature>
<feature type="transmembrane region" description="Helical" evidence="6">
    <location>
        <begin position="845"/>
        <end position="867"/>
    </location>
</feature>
<feature type="transmembrane region" description="Helical" evidence="6">
    <location>
        <begin position="403"/>
        <end position="425"/>
    </location>
</feature>
<sequence>MPAFTQFSLLKNRRFLPLLLVQFLGAFNDNFFKNALIILITYQLVTQSLLLQQLSVTIAAGLFILPFFLFSALSGQLADKLSRKHLTIIIKAFECFFMLLAALGFYFHTVSLLMFVLFLMGTHSSFFGPIKYAILPDLLEKKELIAGNALIEASTFIAILLGTLLGGLLVANHADIRLISSIMLFIAGLGLLASFYVPATTKANPDLKLNLHFIQASLKIIQQVKTEKKVFLAILAISWFWLIGATFLTQFPSFAKNILHTNANIITIFLVIFTIGIACGSLICNRLLKHQISMRWIPISLWLMSIFMIDLYFASRHPIDTTKNLISFSAFFYSITHWRICLDLLGLSISGGIYIVPLYTLIQTDTATEHRARTIAANNIINSLFIVIASLIIVFLLKIDLTVIQIFLLLGVINVGFAIYATRLIPQGLIKPLLRSVLKLLYNVELNGFENYKEAGESVVIVANHTSFLDVVLLYAFLPEELLFAINSFTARIWWIRPFLYFSKVFELDPLNPLAIKTLIKEVKKGQKCVIFPEGRITTTGALMKLYEGPGLIADHAKVNLLPIRLQGAQYTPFSRLRGKVQIRWFPKISISILPPRKFIVDPAMSSRKRRQLISNQLYAIMVEMLFRSTNYNKTLFQSLLEAKAIHKGPTKILEDITRVPINYNQLITRCFILGPYISRHTNYQETVGLLLPNMVSAVVTFFALQAYGRVPAWLNYTAGFAQIEAACSVAKVHCILTSRKFIEVANLFELIARLSEKAIQIIYLEDVKKDITWKDKLRASLFSRFPHYYYYKKLKKGTNPHDPAVILFTSGSEGEPKGVVLSHENIQANLAQMTTQVDFNQRDIFFSSLPLFHAFGLTACVILPVYHGIKTFIYPSPLHYRKVPNMIYECNATIMFGADTFLAGYGRYAHPYDFYSIRYVFAGAEKLKDKTRKLWMEKFGIRIFEGYGVTEASPVISVNTPMQNKPGTVGNFLPGIRYEIEPVPEIKQGGRLLISGPNVMLGYLSKELPGEVIPPSHGWYDTGDIVEVDVDGYLTIKDRAKRFAKISGEMISLTAIENIIYDLWSDKHHAILSIPDAKKGEQLILVTDHKLATRQALIKFFREKGLSELSLPRRLYFIDLMPLLGSGKVNYMAVKDWLDQYLKTKRI</sequence>
<dbReference type="SUPFAM" id="SSF103473">
    <property type="entry name" value="MFS general substrate transporter"/>
    <property type="match status" value="1"/>
</dbReference>
<dbReference type="SUPFAM" id="SSF56801">
    <property type="entry name" value="Acetyl-CoA synthetase-like"/>
    <property type="match status" value="1"/>
</dbReference>
<keyword evidence="9" id="KW-1185">Reference proteome</keyword>
<dbReference type="GO" id="GO:0022857">
    <property type="term" value="F:transmembrane transporter activity"/>
    <property type="evidence" value="ECO:0007669"/>
    <property type="project" value="InterPro"/>
</dbReference>
<dbReference type="Pfam" id="PF00501">
    <property type="entry name" value="AMP-binding"/>
    <property type="match status" value="1"/>
</dbReference>
<evidence type="ECO:0000256" key="6">
    <source>
        <dbReference type="SAM" id="Phobius"/>
    </source>
</evidence>
<reference evidence="8 9" key="2">
    <citation type="journal article" date="2018" name="J. Invertebr. Pathol.">
        <title>'Candidatus Aquirickettsiella gammari' (Gammaproteobacteria: Legionellales: Coxiellaceae): A bacterial pathogen of the freshwater crustacean Gammarus fossarum (Malacostraca: Amphipoda).</title>
        <authorList>
            <person name="Bojko J."/>
            <person name="Dunn A.M."/>
            <person name="Stebbing P.D."/>
            <person name="van Aerle R."/>
            <person name="Bacela-Spychalska K."/>
            <person name="Bean T.P."/>
            <person name="Urrutia A."/>
            <person name="Stentiford G.D."/>
        </authorList>
    </citation>
    <scope>NUCLEOTIDE SEQUENCE [LARGE SCALE GENOMIC DNA]</scope>
    <source>
        <strain evidence="8">RA15029</strain>
    </source>
</reference>
<feature type="transmembrane region" description="Helical" evidence="6">
    <location>
        <begin position="85"/>
        <end position="107"/>
    </location>
</feature>
<dbReference type="InterPro" id="IPR042099">
    <property type="entry name" value="ANL_N_sf"/>
</dbReference>
<dbReference type="Gene3D" id="3.30.300.30">
    <property type="match status" value="1"/>
</dbReference>
<evidence type="ECO:0000256" key="1">
    <source>
        <dbReference type="ARBA" id="ARBA00006432"/>
    </source>
</evidence>
<keyword evidence="2" id="KW-0436">Ligase</keyword>
<feature type="transmembrane region" description="Helical" evidence="6">
    <location>
        <begin position="176"/>
        <end position="199"/>
    </location>
</feature>
<keyword evidence="5 6" id="KW-0472">Membrane</keyword>
<dbReference type="InterPro" id="IPR020845">
    <property type="entry name" value="AMP-binding_CS"/>
</dbReference>
<feature type="transmembrane region" description="Helical" evidence="6">
    <location>
        <begin position="296"/>
        <end position="315"/>
    </location>
</feature>
<dbReference type="InterPro" id="IPR036259">
    <property type="entry name" value="MFS_trans_sf"/>
</dbReference>
<dbReference type="PANTHER" id="PTHR43201:SF5">
    <property type="entry name" value="MEDIUM-CHAIN ACYL-COA LIGASE ACSF2, MITOCHONDRIAL"/>
    <property type="match status" value="1"/>
</dbReference>
<dbReference type="Proteomes" id="UP000226429">
    <property type="component" value="Unassembled WGS sequence"/>
</dbReference>
<keyword evidence="4 6" id="KW-1133">Transmembrane helix</keyword>
<gene>
    <name evidence="8" type="ORF">CFE62_000390</name>
</gene>
<dbReference type="PANTHER" id="PTHR43201">
    <property type="entry name" value="ACYL-COA SYNTHETASE"/>
    <property type="match status" value="1"/>
</dbReference>
<dbReference type="InterPro" id="IPR020846">
    <property type="entry name" value="MFS_dom"/>
</dbReference>
<dbReference type="GO" id="GO:0016746">
    <property type="term" value="F:acyltransferase activity"/>
    <property type="evidence" value="ECO:0007669"/>
    <property type="project" value="UniProtKB-KW"/>
</dbReference>
<feature type="transmembrane region" description="Helical" evidence="6">
    <location>
        <begin position="52"/>
        <end position="73"/>
    </location>
</feature>
<evidence type="ECO:0000256" key="5">
    <source>
        <dbReference type="ARBA" id="ARBA00023136"/>
    </source>
</evidence>
<evidence type="ECO:0000256" key="4">
    <source>
        <dbReference type="ARBA" id="ARBA00022989"/>
    </source>
</evidence>
<dbReference type="CDD" id="cd06173">
    <property type="entry name" value="MFS_MefA_like"/>
    <property type="match status" value="1"/>
</dbReference>
<organism evidence="8 9">
    <name type="scientific">Candidatus Aquirickettsiella gammari</name>
    <dbReference type="NCBI Taxonomy" id="2016198"/>
    <lineage>
        <taxon>Bacteria</taxon>
        <taxon>Pseudomonadati</taxon>
        <taxon>Pseudomonadota</taxon>
        <taxon>Gammaproteobacteria</taxon>
        <taxon>Legionellales</taxon>
        <taxon>Coxiellaceae</taxon>
        <taxon>Candidatus Aquirickettsiella</taxon>
    </lineage>
</organism>
<dbReference type="GO" id="GO:0031956">
    <property type="term" value="F:medium-chain fatty acid-CoA ligase activity"/>
    <property type="evidence" value="ECO:0007669"/>
    <property type="project" value="TreeGrafter"/>
</dbReference>
<dbReference type="SMART" id="SM00563">
    <property type="entry name" value="PlsC"/>
    <property type="match status" value="1"/>
</dbReference>
<reference evidence="8 9" key="1">
    <citation type="journal article" date="2017" name="Int. J. Syst. Evol. Microbiol.">
        <title>Aquarickettsiella crustaci n. gen. n. sp. (Gammaproteobacteria: Legionellales: Coxiellaceae); a bacterial pathogen of the freshwater crustacean: Gammarus fossarum (Malacostraca: Amphipoda).</title>
        <authorList>
            <person name="Bojko J."/>
            <person name="Dunn A.M."/>
            <person name="Stebbing P.D."/>
            <person name="Van Aerle R."/>
            <person name="Bacela-Spychalska K."/>
            <person name="Bean T.P."/>
            <person name="Stentiford G.D."/>
        </authorList>
    </citation>
    <scope>NUCLEOTIDE SEQUENCE [LARGE SCALE GENOMIC DNA]</scope>
    <source>
        <strain evidence="8">RA15029</strain>
    </source>
</reference>
<keyword evidence="3 6" id="KW-0812">Transmembrane</keyword>
<feature type="transmembrane region" description="Helical" evidence="6">
    <location>
        <begin position="335"/>
        <end position="362"/>
    </location>
</feature>
<dbReference type="PROSITE" id="PS50850">
    <property type="entry name" value="MFS"/>
    <property type="match status" value="1"/>
</dbReference>
<dbReference type="Pfam" id="PF07690">
    <property type="entry name" value="MFS_1"/>
    <property type="match status" value="1"/>
</dbReference>
<dbReference type="Gene3D" id="1.20.1250.20">
    <property type="entry name" value="MFS general substrate transporter like domains"/>
    <property type="match status" value="1"/>
</dbReference>
<evidence type="ECO:0000256" key="2">
    <source>
        <dbReference type="ARBA" id="ARBA00022598"/>
    </source>
</evidence>
<dbReference type="PROSITE" id="PS00455">
    <property type="entry name" value="AMP_BINDING"/>
    <property type="match status" value="1"/>
</dbReference>
<dbReference type="InterPro" id="IPR000873">
    <property type="entry name" value="AMP-dep_synth/lig_dom"/>
</dbReference>